<protein>
    <submittedName>
        <fullName evidence="1">Uncharacterized protein</fullName>
    </submittedName>
</protein>
<reference evidence="1 2" key="1">
    <citation type="submission" date="2019-03" db="EMBL/GenBank/DDBJ databases">
        <title>First draft genome of Liparis tanakae, snailfish: a comprehensive survey of snailfish specific genes.</title>
        <authorList>
            <person name="Kim W."/>
            <person name="Song I."/>
            <person name="Jeong J.-H."/>
            <person name="Kim D."/>
            <person name="Kim S."/>
            <person name="Ryu S."/>
            <person name="Song J.Y."/>
            <person name="Lee S.K."/>
        </authorList>
    </citation>
    <scope>NUCLEOTIDE SEQUENCE [LARGE SCALE GENOMIC DNA]</scope>
    <source>
        <tissue evidence="1">Muscle</tissue>
    </source>
</reference>
<proteinExistence type="predicted"/>
<organism evidence="1 2">
    <name type="scientific">Liparis tanakae</name>
    <name type="common">Tanaka's snailfish</name>
    <dbReference type="NCBI Taxonomy" id="230148"/>
    <lineage>
        <taxon>Eukaryota</taxon>
        <taxon>Metazoa</taxon>
        <taxon>Chordata</taxon>
        <taxon>Craniata</taxon>
        <taxon>Vertebrata</taxon>
        <taxon>Euteleostomi</taxon>
        <taxon>Actinopterygii</taxon>
        <taxon>Neopterygii</taxon>
        <taxon>Teleostei</taxon>
        <taxon>Neoteleostei</taxon>
        <taxon>Acanthomorphata</taxon>
        <taxon>Eupercaria</taxon>
        <taxon>Perciformes</taxon>
        <taxon>Cottioidei</taxon>
        <taxon>Cottales</taxon>
        <taxon>Liparidae</taxon>
        <taxon>Liparis</taxon>
    </lineage>
</organism>
<dbReference type="EMBL" id="SRLO01000041">
    <property type="protein sequence ID" value="TNN82245.1"/>
    <property type="molecule type" value="Genomic_DNA"/>
</dbReference>
<evidence type="ECO:0000313" key="1">
    <source>
        <dbReference type="EMBL" id="TNN82245.1"/>
    </source>
</evidence>
<comment type="caution">
    <text evidence="1">The sequence shown here is derived from an EMBL/GenBank/DDBJ whole genome shotgun (WGS) entry which is preliminary data.</text>
</comment>
<accession>A0A4Z2IWA7</accession>
<dbReference type="Proteomes" id="UP000314294">
    <property type="component" value="Unassembled WGS sequence"/>
</dbReference>
<dbReference type="AlphaFoldDB" id="A0A4Z2IWA7"/>
<gene>
    <name evidence="1" type="ORF">EYF80_007613</name>
</gene>
<name>A0A4Z2IWA7_9TELE</name>
<evidence type="ECO:0000313" key="2">
    <source>
        <dbReference type="Proteomes" id="UP000314294"/>
    </source>
</evidence>
<sequence length="65" mass="7064">MRRETKSCNVTSSHLCILWRAVLGLQALSRPFLGALWLRGGLASTAGLNARPTLSLLLDDCCQAH</sequence>
<keyword evidence="2" id="KW-1185">Reference proteome</keyword>